<proteinExistence type="predicted"/>
<dbReference type="EMBL" id="CCYD01001640">
    <property type="protein sequence ID" value="CEG45768.1"/>
    <property type="molecule type" value="Genomic_DNA"/>
</dbReference>
<protein>
    <submittedName>
        <fullName evidence="1">Uncharacterized protein</fullName>
    </submittedName>
</protein>
<reference evidence="2" key="1">
    <citation type="submission" date="2014-09" db="EMBL/GenBank/DDBJ databases">
        <authorList>
            <person name="Sharma Rahul"/>
            <person name="Thines Marco"/>
        </authorList>
    </citation>
    <scope>NUCLEOTIDE SEQUENCE [LARGE SCALE GENOMIC DNA]</scope>
</reference>
<keyword evidence="2" id="KW-1185">Reference proteome</keyword>
<dbReference type="AlphaFoldDB" id="A0A0P1AX47"/>
<dbReference type="GeneID" id="36397097"/>
<evidence type="ECO:0000313" key="1">
    <source>
        <dbReference type="EMBL" id="CEG45768.1"/>
    </source>
</evidence>
<evidence type="ECO:0000313" key="2">
    <source>
        <dbReference type="Proteomes" id="UP000054928"/>
    </source>
</evidence>
<accession>A0A0P1AX47</accession>
<name>A0A0P1AX47_PLAHL</name>
<organism evidence="1 2">
    <name type="scientific">Plasmopara halstedii</name>
    <name type="common">Downy mildew of sunflower</name>
    <dbReference type="NCBI Taxonomy" id="4781"/>
    <lineage>
        <taxon>Eukaryota</taxon>
        <taxon>Sar</taxon>
        <taxon>Stramenopiles</taxon>
        <taxon>Oomycota</taxon>
        <taxon>Peronosporomycetes</taxon>
        <taxon>Peronosporales</taxon>
        <taxon>Peronosporaceae</taxon>
        <taxon>Plasmopara</taxon>
    </lineage>
</organism>
<dbReference type="RefSeq" id="XP_024582137.1">
    <property type="nucleotide sequence ID" value="XM_024716549.1"/>
</dbReference>
<sequence length="85" mass="9645">MTPNILWLDLNMSHPSDLRALCLVAVPNNLEASPAHRNVERVDDTPTTESGRLVVLPKKAHCIWMTYDITSYRDLNKPINPYDVS</sequence>
<dbReference type="Proteomes" id="UP000054928">
    <property type="component" value="Unassembled WGS sequence"/>
</dbReference>